<evidence type="ECO:0000256" key="7">
    <source>
        <dbReference type="ARBA" id="ARBA00023053"/>
    </source>
</evidence>
<dbReference type="EMBL" id="CVRI01000065">
    <property type="protein sequence ID" value="CRL05761.1"/>
    <property type="molecule type" value="Genomic_DNA"/>
</dbReference>
<feature type="transmembrane region" description="Helical" evidence="13">
    <location>
        <begin position="55"/>
        <end position="73"/>
    </location>
</feature>
<evidence type="ECO:0000256" key="12">
    <source>
        <dbReference type="RuleBase" id="RU000679"/>
    </source>
</evidence>
<dbReference type="InterPro" id="IPR001873">
    <property type="entry name" value="ENaC"/>
</dbReference>
<keyword evidence="6 13" id="KW-1133">Transmembrane helix</keyword>
<dbReference type="Gene3D" id="1.10.287.820">
    <property type="entry name" value="Acid-sensing ion channel domain"/>
    <property type="match status" value="1"/>
</dbReference>
<dbReference type="STRING" id="568069.A0A1J1J4G4"/>
<evidence type="ECO:0000256" key="3">
    <source>
        <dbReference type="ARBA" id="ARBA00022448"/>
    </source>
</evidence>
<keyword evidence="10 12" id="KW-0739">Sodium transport</keyword>
<evidence type="ECO:0000256" key="9">
    <source>
        <dbReference type="ARBA" id="ARBA00023136"/>
    </source>
</evidence>
<dbReference type="PROSITE" id="PS01206">
    <property type="entry name" value="ASC"/>
    <property type="match status" value="1"/>
</dbReference>
<dbReference type="GO" id="GO:0005886">
    <property type="term" value="C:plasma membrane"/>
    <property type="evidence" value="ECO:0007669"/>
    <property type="project" value="TreeGrafter"/>
</dbReference>
<evidence type="ECO:0000313" key="14">
    <source>
        <dbReference type="EMBL" id="CRL05761.1"/>
    </source>
</evidence>
<dbReference type="Pfam" id="PF00858">
    <property type="entry name" value="ASC"/>
    <property type="match status" value="1"/>
</dbReference>
<comment type="similarity">
    <text evidence="2 12">Belongs to the amiloride-sensitive sodium channel (TC 1.A.6) family.</text>
</comment>
<dbReference type="AlphaFoldDB" id="A0A1J1J4G4"/>
<evidence type="ECO:0000313" key="15">
    <source>
        <dbReference type="Proteomes" id="UP000183832"/>
    </source>
</evidence>
<keyword evidence="8 12" id="KW-0406">Ion transport</keyword>
<comment type="subcellular location">
    <subcellularLocation>
        <location evidence="1">Membrane</location>
        <topology evidence="1">Multi-pass membrane protein</topology>
    </subcellularLocation>
</comment>
<evidence type="ECO:0000256" key="13">
    <source>
        <dbReference type="SAM" id="Phobius"/>
    </source>
</evidence>
<dbReference type="PANTHER" id="PTHR11690">
    <property type="entry name" value="AMILORIDE-SENSITIVE SODIUM CHANNEL-RELATED"/>
    <property type="match status" value="1"/>
</dbReference>
<keyword evidence="4 12" id="KW-0894">Sodium channel</keyword>
<sequence length="520" mass="60679">MQQIAIEEDPKNKSSKGCFSAVKGYWRTFTEYSGESTIHSVNYIGKRDAHWGTRLFWIFCFVVSLSVCIYLGTQTYIRWKNNPVIMAIDQVQTHVSDIPFPAVTLCASNEKIDEEKFNLPDIVQRYANNETLTRQEEAMIMLLDDIKNEWTINAVDDDLEIYDPKYNLTSKDYIDNLNNITREFITSLTYRKVEKNGSEVFRRTIFEENLCFTYNMIEDDDMFTENIAKTLINHGEYDSQYVPKSGEEYLQRVKSARITQSINIRIALDNTDNLANMTSIFMIIHSPYNYPKYSLDYIPIKLGAINKVLITPQIIQTDEELIKYKPKVRECIFGYKTKLEFFKNYTQSNCELECETHYLLQKCSCVLFHMLHNESTRICQTEDEIDCADNATDLFHYTERRLKRCKCLPHCNEITYSMSMTHYEGLVTRDVSYDSLIILGYRTDRFVAMKRQEVFGLVEFLSSIGGFLGLLMGGSLLSLIEIFYYFFMRKCCKEKDDDQEETRLDNVENGAADNGAFNRN</sequence>
<organism evidence="14 15">
    <name type="scientific">Clunio marinus</name>
    <dbReference type="NCBI Taxonomy" id="568069"/>
    <lineage>
        <taxon>Eukaryota</taxon>
        <taxon>Metazoa</taxon>
        <taxon>Ecdysozoa</taxon>
        <taxon>Arthropoda</taxon>
        <taxon>Hexapoda</taxon>
        <taxon>Insecta</taxon>
        <taxon>Pterygota</taxon>
        <taxon>Neoptera</taxon>
        <taxon>Endopterygota</taxon>
        <taxon>Diptera</taxon>
        <taxon>Nematocera</taxon>
        <taxon>Chironomoidea</taxon>
        <taxon>Chironomidae</taxon>
        <taxon>Clunio</taxon>
    </lineage>
</organism>
<evidence type="ECO:0000256" key="5">
    <source>
        <dbReference type="ARBA" id="ARBA00022692"/>
    </source>
</evidence>
<evidence type="ECO:0000256" key="8">
    <source>
        <dbReference type="ARBA" id="ARBA00023065"/>
    </source>
</evidence>
<reference evidence="14 15" key="1">
    <citation type="submission" date="2015-04" db="EMBL/GenBank/DDBJ databases">
        <authorList>
            <person name="Syromyatnikov M.Y."/>
            <person name="Popov V.N."/>
        </authorList>
    </citation>
    <scope>NUCLEOTIDE SEQUENCE [LARGE SCALE GENOMIC DNA]</scope>
</reference>
<keyword evidence="3 12" id="KW-0813">Transport</keyword>
<evidence type="ECO:0000256" key="1">
    <source>
        <dbReference type="ARBA" id="ARBA00004141"/>
    </source>
</evidence>
<keyword evidence="7" id="KW-0915">Sodium</keyword>
<gene>
    <name evidence="14" type="ORF">CLUMA_CG018790</name>
</gene>
<keyword evidence="9 13" id="KW-0472">Membrane</keyword>
<evidence type="ECO:0000256" key="2">
    <source>
        <dbReference type="ARBA" id="ARBA00007193"/>
    </source>
</evidence>
<dbReference type="GO" id="GO:0015280">
    <property type="term" value="F:ligand-gated sodium channel activity"/>
    <property type="evidence" value="ECO:0007669"/>
    <property type="project" value="TreeGrafter"/>
</dbReference>
<protein>
    <submittedName>
        <fullName evidence="14">CLUMA_CG018790, isoform A</fullName>
    </submittedName>
</protein>
<evidence type="ECO:0000256" key="6">
    <source>
        <dbReference type="ARBA" id="ARBA00022989"/>
    </source>
</evidence>
<accession>A0A1J1J4G4</accession>
<evidence type="ECO:0000256" key="4">
    <source>
        <dbReference type="ARBA" id="ARBA00022461"/>
    </source>
</evidence>
<keyword evidence="15" id="KW-1185">Reference proteome</keyword>
<keyword evidence="5 12" id="KW-0812">Transmembrane</keyword>
<keyword evidence="11 12" id="KW-0407">Ion channel</keyword>
<name>A0A1J1J4G4_9DIPT</name>
<dbReference type="Proteomes" id="UP000183832">
    <property type="component" value="Unassembled WGS sequence"/>
</dbReference>
<feature type="transmembrane region" description="Helical" evidence="13">
    <location>
        <begin position="460"/>
        <end position="487"/>
    </location>
</feature>
<dbReference type="PANTHER" id="PTHR11690:SF288">
    <property type="entry name" value="AMILORIDE-SENSITIVE NA+ CHANNEL-RELATED"/>
    <property type="match status" value="1"/>
</dbReference>
<dbReference type="InterPro" id="IPR020903">
    <property type="entry name" value="ENaC_CS"/>
</dbReference>
<proteinExistence type="inferred from homology"/>
<dbReference type="Gene3D" id="1.10.287.770">
    <property type="entry name" value="YojJ-like"/>
    <property type="match status" value="1"/>
</dbReference>
<evidence type="ECO:0000256" key="11">
    <source>
        <dbReference type="ARBA" id="ARBA00023303"/>
    </source>
</evidence>
<evidence type="ECO:0000256" key="10">
    <source>
        <dbReference type="ARBA" id="ARBA00023201"/>
    </source>
</evidence>
<dbReference type="OrthoDB" id="5874059at2759"/>